<sequence length="97" mass="10592">MAEIYGEGGFPDDESGPASYDHHEVETELWGGSVRTVLRLVVTDAEELRRACDSWLHNKDLLDGPLTLTSYSRGEEIGPVTLSNGSAEAIDWETVGI</sequence>
<comment type="caution">
    <text evidence="2">The sequence shown here is derived from an EMBL/GenBank/DDBJ whole genome shotgun (WGS) entry which is preliminary data.</text>
</comment>
<keyword evidence="3" id="KW-1185">Reference proteome</keyword>
<gene>
    <name evidence="2" type="ORF">GCM10010412_049100</name>
</gene>
<protein>
    <submittedName>
        <fullName evidence="2">Uncharacterized protein</fullName>
    </submittedName>
</protein>
<evidence type="ECO:0000313" key="3">
    <source>
        <dbReference type="Proteomes" id="UP001501666"/>
    </source>
</evidence>
<accession>A0ABN3S858</accession>
<reference evidence="2 3" key="1">
    <citation type="journal article" date="2019" name="Int. J. Syst. Evol. Microbiol.">
        <title>The Global Catalogue of Microorganisms (GCM) 10K type strain sequencing project: providing services to taxonomists for standard genome sequencing and annotation.</title>
        <authorList>
            <consortium name="The Broad Institute Genomics Platform"/>
            <consortium name="The Broad Institute Genome Sequencing Center for Infectious Disease"/>
            <person name="Wu L."/>
            <person name="Ma J."/>
        </authorList>
    </citation>
    <scope>NUCLEOTIDE SEQUENCE [LARGE SCALE GENOMIC DNA]</scope>
    <source>
        <strain evidence="2 3">JCM 6835</strain>
    </source>
</reference>
<feature type="region of interest" description="Disordered" evidence="1">
    <location>
        <begin position="1"/>
        <end position="24"/>
    </location>
</feature>
<evidence type="ECO:0000313" key="2">
    <source>
        <dbReference type="EMBL" id="GAA2670214.1"/>
    </source>
</evidence>
<evidence type="ECO:0000256" key="1">
    <source>
        <dbReference type="SAM" id="MobiDB-lite"/>
    </source>
</evidence>
<dbReference type="RefSeq" id="WP_346149676.1">
    <property type="nucleotide sequence ID" value="NZ_BAAATE010000013.1"/>
</dbReference>
<name>A0ABN3S858_9ACTN</name>
<organism evidence="2 3">
    <name type="scientific">Nonomuraea recticatena</name>
    <dbReference type="NCBI Taxonomy" id="46178"/>
    <lineage>
        <taxon>Bacteria</taxon>
        <taxon>Bacillati</taxon>
        <taxon>Actinomycetota</taxon>
        <taxon>Actinomycetes</taxon>
        <taxon>Streptosporangiales</taxon>
        <taxon>Streptosporangiaceae</taxon>
        <taxon>Nonomuraea</taxon>
    </lineage>
</organism>
<dbReference type="EMBL" id="BAAATE010000013">
    <property type="protein sequence ID" value="GAA2670214.1"/>
    <property type="molecule type" value="Genomic_DNA"/>
</dbReference>
<dbReference type="Proteomes" id="UP001501666">
    <property type="component" value="Unassembled WGS sequence"/>
</dbReference>
<proteinExistence type="predicted"/>